<dbReference type="Gene3D" id="3.40.50.150">
    <property type="entry name" value="Vaccinia Virus protein VP39"/>
    <property type="match status" value="1"/>
</dbReference>
<keyword evidence="11" id="KW-1185">Reference proteome</keyword>
<dbReference type="PANTHER" id="PTHR11727:SF7">
    <property type="entry name" value="DIMETHYLADENOSINE TRANSFERASE-RELATED"/>
    <property type="match status" value="1"/>
</dbReference>
<feature type="binding site" evidence="7 8">
    <location>
        <position position="59"/>
    </location>
    <ligand>
        <name>S-adenosyl-L-methionine</name>
        <dbReference type="ChEBI" id="CHEBI:59789"/>
    </ligand>
</feature>
<sequence length="278" mass="31947">MGSHQAKKYFGQNFLKDTHFIYQIIQSIPNLPIQCVEIGVGLGDLTQELLKIEPLIAYEVDTDLCSLLDKKFSHHIQSGRLKIIYENVLNLQKEQQWLHEYEYKVISNLPYYIATHIILRLLRDNFCRSLLVMTQKEVAQKFCALSGDSAFCALSVLAQTFGEAKILFDVPNTAFSPMPKVTSSVFIIHKHHLKPFEGFSLYDLESFLKLAFSAPRKTLLKNLCAYFDKTFVQEVLESIGIPPNVRAHEVETESFHRILQILKKGYSNGRQKDTRIHP</sequence>
<feature type="binding site" evidence="7 8">
    <location>
        <position position="13"/>
    </location>
    <ligand>
        <name>S-adenosyl-L-methionine</name>
        <dbReference type="ChEBI" id="CHEBI:59789"/>
    </ligand>
</feature>
<comment type="function">
    <text evidence="7">Specifically dimethylates two adjacent adenosines (A1518 and A1519) in the loop of a conserved hairpin near the 3'-end of 16S rRNA in the 30S particle. May play a critical role in biogenesis of 30S subunits.</text>
</comment>
<evidence type="ECO:0000313" key="10">
    <source>
        <dbReference type="EMBL" id="RDU59076.1"/>
    </source>
</evidence>
<dbReference type="PROSITE" id="PS01131">
    <property type="entry name" value="RRNA_A_DIMETH"/>
    <property type="match status" value="1"/>
</dbReference>
<dbReference type="InterPro" id="IPR011530">
    <property type="entry name" value="rRNA_adenine_dimethylase"/>
</dbReference>
<evidence type="ECO:0000256" key="3">
    <source>
        <dbReference type="ARBA" id="ARBA00022603"/>
    </source>
</evidence>
<keyword evidence="1 7" id="KW-0963">Cytoplasm</keyword>
<feature type="domain" description="Ribosomal RNA adenine methylase transferase N-terminal" evidence="9">
    <location>
        <begin position="24"/>
        <end position="192"/>
    </location>
</feature>
<evidence type="ECO:0000256" key="4">
    <source>
        <dbReference type="ARBA" id="ARBA00022679"/>
    </source>
</evidence>
<dbReference type="InterPro" id="IPR029063">
    <property type="entry name" value="SAM-dependent_MTases_sf"/>
</dbReference>
<dbReference type="NCBIfam" id="TIGR00755">
    <property type="entry name" value="ksgA"/>
    <property type="match status" value="1"/>
</dbReference>
<evidence type="ECO:0000256" key="2">
    <source>
        <dbReference type="ARBA" id="ARBA00022552"/>
    </source>
</evidence>
<feature type="binding site" evidence="7 8">
    <location>
        <position position="108"/>
    </location>
    <ligand>
        <name>S-adenosyl-L-methionine</name>
        <dbReference type="ChEBI" id="CHEBI:59789"/>
    </ligand>
</feature>
<keyword evidence="4 7" id="KW-0808">Transferase</keyword>
<feature type="binding site" evidence="7 8">
    <location>
        <position position="39"/>
    </location>
    <ligand>
        <name>S-adenosyl-L-methionine</name>
        <dbReference type="ChEBI" id="CHEBI:59789"/>
    </ligand>
</feature>
<evidence type="ECO:0000256" key="7">
    <source>
        <dbReference type="HAMAP-Rule" id="MF_00607"/>
    </source>
</evidence>
<evidence type="ECO:0000256" key="6">
    <source>
        <dbReference type="ARBA" id="ARBA00022884"/>
    </source>
</evidence>
<dbReference type="GO" id="GO:0052908">
    <property type="term" value="F:16S rRNA (adenine(1518)-N(6)/adenine(1519)-N(6))-dimethyltransferase activity"/>
    <property type="evidence" value="ECO:0007669"/>
    <property type="project" value="UniProtKB-EC"/>
</dbReference>
<dbReference type="Gene3D" id="1.10.8.100">
    <property type="entry name" value="Ribosomal RNA adenine dimethylase-like, domain 2"/>
    <property type="match status" value="1"/>
</dbReference>
<dbReference type="Pfam" id="PF00398">
    <property type="entry name" value="RrnaAD"/>
    <property type="match status" value="1"/>
</dbReference>
<reference evidence="10 11" key="1">
    <citation type="submission" date="2018-04" db="EMBL/GenBank/DDBJ databases">
        <title>Novel Campyloabacter and Helicobacter Species and Strains.</title>
        <authorList>
            <person name="Mannion A.J."/>
            <person name="Shen Z."/>
            <person name="Fox J.G."/>
        </authorList>
    </citation>
    <scope>NUCLEOTIDE SEQUENCE [LARGE SCALE GENOMIC DNA]</scope>
    <source>
        <strain evidence="10 11">MIT 98-6070</strain>
    </source>
</reference>
<comment type="similarity">
    <text evidence="7">Belongs to the class I-like SAM-binding methyltransferase superfamily. rRNA adenine N(6)-methyltransferase family. RsmA subfamily.</text>
</comment>
<evidence type="ECO:0000313" key="11">
    <source>
        <dbReference type="Proteomes" id="UP000256599"/>
    </source>
</evidence>
<protein>
    <recommendedName>
        <fullName evidence="7">Ribosomal RNA small subunit methyltransferase A</fullName>
        <ecNumber evidence="7">2.1.1.182</ecNumber>
    </recommendedName>
    <alternativeName>
        <fullName evidence="7">16S rRNA (adenine(1518)-N(6)/adenine(1519)-N(6))-dimethyltransferase</fullName>
    </alternativeName>
    <alternativeName>
        <fullName evidence="7">16S rRNA dimethyladenosine transferase</fullName>
    </alternativeName>
    <alternativeName>
        <fullName evidence="7">16S rRNA dimethylase</fullName>
    </alternativeName>
    <alternativeName>
        <fullName evidence="7">S-adenosylmethionine-6-N', N'-adenosyl(rRNA) dimethyltransferase</fullName>
    </alternativeName>
</protein>
<dbReference type="EMBL" id="NXLR01000019">
    <property type="protein sequence ID" value="RDU59076.1"/>
    <property type="molecule type" value="Genomic_DNA"/>
</dbReference>
<evidence type="ECO:0000256" key="8">
    <source>
        <dbReference type="PROSITE-ProRule" id="PRU01026"/>
    </source>
</evidence>
<comment type="catalytic activity">
    <reaction evidence="7">
        <text>adenosine(1518)/adenosine(1519) in 16S rRNA + 4 S-adenosyl-L-methionine = N(6)-dimethyladenosine(1518)/N(6)-dimethyladenosine(1519) in 16S rRNA + 4 S-adenosyl-L-homocysteine + 4 H(+)</text>
        <dbReference type="Rhea" id="RHEA:19609"/>
        <dbReference type="Rhea" id="RHEA-COMP:10232"/>
        <dbReference type="Rhea" id="RHEA-COMP:10233"/>
        <dbReference type="ChEBI" id="CHEBI:15378"/>
        <dbReference type="ChEBI" id="CHEBI:57856"/>
        <dbReference type="ChEBI" id="CHEBI:59789"/>
        <dbReference type="ChEBI" id="CHEBI:74411"/>
        <dbReference type="ChEBI" id="CHEBI:74493"/>
        <dbReference type="EC" id="2.1.1.182"/>
    </reaction>
</comment>
<dbReference type="InterPro" id="IPR001737">
    <property type="entry name" value="KsgA/Erm"/>
</dbReference>
<keyword evidence="6 7" id="KW-0694">RNA-binding</keyword>
<keyword evidence="2 7" id="KW-0698">rRNA processing</keyword>
<keyword evidence="3 7" id="KW-0489">Methyltransferase</keyword>
<dbReference type="PROSITE" id="PS51689">
    <property type="entry name" value="SAM_RNA_A_N6_MT"/>
    <property type="match status" value="1"/>
</dbReference>
<dbReference type="SUPFAM" id="SSF53335">
    <property type="entry name" value="S-adenosyl-L-methionine-dependent methyltransferases"/>
    <property type="match status" value="1"/>
</dbReference>
<evidence type="ECO:0000256" key="1">
    <source>
        <dbReference type="ARBA" id="ARBA00022490"/>
    </source>
</evidence>
<dbReference type="InterPro" id="IPR020598">
    <property type="entry name" value="rRNA_Ade_methylase_Trfase_N"/>
</dbReference>
<comment type="subcellular location">
    <subcellularLocation>
        <location evidence="7">Cytoplasm</location>
    </subcellularLocation>
</comment>
<dbReference type="PANTHER" id="PTHR11727">
    <property type="entry name" value="DIMETHYLADENOSINE TRANSFERASE"/>
    <property type="match status" value="1"/>
</dbReference>
<dbReference type="SMART" id="SM00650">
    <property type="entry name" value="rADc"/>
    <property type="match status" value="1"/>
</dbReference>
<dbReference type="HAMAP" id="MF_00607">
    <property type="entry name" value="16SrRNA_methyltr_A"/>
    <property type="match status" value="1"/>
</dbReference>
<evidence type="ECO:0000259" key="9">
    <source>
        <dbReference type="SMART" id="SM00650"/>
    </source>
</evidence>
<dbReference type="InterPro" id="IPR023165">
    <property type="entry name" value="rRNA_Ade_diMease-like_C"/>
</dbReference>
<dbReference type="OrthoDB" id="9814755at2"/>
<evidence type="ECO:0000256" key="5">
    <source>
        <dbReference type="ARBA" id="ARBA00022691"/>
    </source>
</evidence>
<proteinExistence type="inferred from homology"/>
<dbReference type="InterPro" id="IPR020596">
    <property type="entry name" value="rRNA_Ade_Mease_Trfase_CS"/>
</dbReference>
<gene>
    <name evidence="7" type="primary">rsmA</name>
    <name evidence="7" type="synonym">ksgA</name>
    <name evidence="10" type="ORF">CQA63_08105</name>
</gene>
<dbReference type="Proteomes" id="UP000256599">
    <property type="component" value="Unassembled WGS sequence"/>
</dbReference>
<dbReference type="AlphaFoldDB" id="A0A3D8I264"/>
<dbReference type="GO" id="GO:0005829">
    <property type="term" value="C:cytosol"/>
    <property type="evidence" value="ECO:0007669"/>
    <property type="project" value="TreeGrafter"/>
</dbReference>
<comment type="caution">
    <text evidence="10">The sequence shown here is derived from an EMBL/GenBank/DDBJ whole genome shotgun (WGS) entry which is preliminary data.</text>
</comment>
<name>A0A3D8I264_9HELI</name>
<keyword evidence="5 7" id="KW-0949">S-adenosyl-L-methionine</keyword>
<organism evidence="10 11">
    <name type="scientific">Helicobacter marmotae</name>
    <dbReference type="NCBI Taxonomy" id="152490"/>
    <lineage>
        <taxon>Bacteria</taxon>
        <taxon>Pseudomonadati</taxon>
        <taxon>Campylobacterota</taxon>
        <taxon>Epsilonproteobacteria</taxon>
        <taxon>Campylobacterales</taxon>
        <taxon>Helicobacteraceae</taxon>
        <taxon>Helicobacter</taxon>
    </lineage>
</organism>
<dbReference type="RefSeq" id="WP_104700393.1">
    <property type="nucleotide sequence ID" value="NZ_FZPP01000029.1"/>
</dbReference>
<comment type="caution">
    <text evidence="7 8">Lacks conserved residue(s) required for the propagation of feature annotation.</text>
</comment>
<dbReference type="GO" id="GO:0003723">
    <property type="term" value="F:RNA binding"/>
    <property type="evidence" value="ECO:0007669"/>
    <property type="project" value="UniProtKB-UniRule"/>
</dbReference>
<feature type="binding site" evidence="7 8">
    <location>
        <position position="15"/>
    </location>
    <ligand>
        <name>S-adenosyl-L-methionine</name>
        <dbReference type="ChEBI" id="CHEBI:59789"/>
    </ligand>
</feature>
<dbReference type="EC" id="2.1.1.182" evidence="7"/>
<accession>A0A3D8I264</accession>